<gene>
    <name evidence="2" type="ORF">Q764_00565</name>
</gene>
<dbReference type="InterPro" id="IPR011655">
    <property type="entry name" value="MpPF26"/>
</dbReference>
<dbReference type="AlphaFoldDB" id="A0A0A2MEH3"/>
<protein>
    <submittedName>
        <fullName evidence="2">Membrane protein</fullName>
    </submittedName>
</protein>
<dbReference type="OrthoDB" id="1099888at2"/>
<comment type="caution">
    <text evidence="2">The sequence shown here is derived from an EMBL/GenBank/DDBJ whole genome shotgun (WGS) entry which is preliminary data.</text>
</comment>
<dbReference type="RefSeq" id="WP_026979745.1">
    <property type="nucleotide sequence ID" value="NZ_AUCZ01000004.1"/>
</dbReference>
<feature type="transmembrane region" description="Helical" evidence="1">
    <location>
        <begin position="20"/>
        <end position="50"/>
    </location>
</feature>
<name>A0A0A2MEH3_9FLAO</name>
<dbReference type="Pfam" id="PF07666">
    <property type="entry name" value="MpPF26"/>
    <property type="match status" value="1"/>
</dbReference>
<keyword evidence="1" id="KW-1133">Transmembrane helix</keyword>
<feature type="transmembrane region" description="Helical" evidence="1">
    <location>
        <begin position="75"/>
        <end position="100"/>
    </location>
</feature>
<organism evidence="2 3">
    <name type="scientific">Flavobacterium suncheonense GH29-5 = DSM 17707</name>
    <dbReference type="NCBI Taxonomy" id="1121899"/>
    <lineage>
        <taxon>Bacteria</taxon>
        <taxon>Pseudomonadati</taxon>
        <taxon>Bacteroidota</taxon>
        <taxon>Flavobacteriia</taxon>
        <taxon>Flavobacteriales</taxon>
        <taxon>Flavobacteriaceae</taxon>
        <taxon>Flavobacterium</taxon>
    </lineage>
</organism>
<dbReference type="STRING" id="1121899.GCA_000430025_00986"/>
<evidence type="ECO:0000313" key="3">
    <source>
        <dbReference type="Proteomes" id="UP000030121"/>
    </source>
</evidence>
<proteinExistence type="predicted"/>
<evidence type="ECO:0000313" key="2">
    <source>
        <dbReference type="EMBL" id="KGO90649.1"/>
    </source>
</evidence>
<reference evidence="2 3" key="1">
    <citation type="submission" date="2013-09" db="EMBL/GenBank/DDBJ databases">
        <authorList>
            <person name="Zeng Z."/>
            <person name="Chen C."/>
        </authorList>
    </citation>
    <scope>NUCLEOTIDE SEQUENCE [LARGE SCALE GENOMIC DNA]</scope>
    <source>
        <strain evidence="2 3">GH29-5</strain>
    </source>
</reference>
<dbReference type="Proteomes" id="UP000030121">
    <property type="component" value="Unassembled WGS sequence"/>
</dbReference>
<dbReference type="EMBL" id="JRLW01000001">
    <property type="protein sequence ID" value="KGO90649.1"/>
    <property type="molecule type" value="Genomic_DNA"/>
</dbReference>
<dbReference type="eggNOG" id="ENOG5032SAQ">
    <property type="taxonomic scope" value="Bacteria"/>
</dbReference>
<keyword evidence="3" id="KW-1185">Reference proteome</keyword>
<dbReference type="NCBIfam" id="NF040945">
    <property type="entry name" value="CCC_membrane"/>
    <property type="match status" value="1"/>
</dbReference>
<sequence>MEETNFNNFETKQKLPNASAVMILGVLSIITCCCYGILSLLLGGVGIYLANKDTAVYNQNPSLYTNFKNIKTGKLLCIIGIVLGVIYLIYLAWLISYFGWETLQNPELLQEKMREMMGQ</sequence>
<keyword evidence="1" id="KW-0472">Membrane</keyword>
<accession>A0A0A2MEH3</accession>
<evidence type="ECO:0000256" key="1">
    <source>
        <dbReference type="SAM" id="Phobius"/>
    </source>
</evidence>
<keyword evidence="1" id="KW-0812">Transmembrane</keyword>